<evidence type="ECO:0000256" key="1">
    <source>
        <dbReference type="ARBA" id="ARBA00022806"/>
    </source>
</evidence>
<dbReference type="InterPro" id="IPR041679">
    <property type="entry name" value="DNA2/NAM7-like_C"/>
</dbReference>
<dbReference type="CDD" id="cd18808">
    <property type="entry name" value="SF1_C_Upf1"/>
    <property type="match status" value="1"/>
</dbReference>
<evidence type="ECO:0000313" key="7">
    <source>
        <dbReference type="Proteomes" id="UP000019373"/>
    </source>
</evidence>
<feature type="domain" description="DNA2/NAM7 helicase-like C-terminal" evidence="4">
    <location>
        <begin position="715"/>
        <end position="900"/>
    </location>
</feature>
<dbReference type="GO" id="GO:0004386">
    <property type="term" value="F:helicase activity"/>
    <property type="evidence" value="ECO:0007669"/>
    <property type="project" value="InterPro"/>
</dbReference>
<evidence type="ECO:0000313" key="6">
    <source>
        <dbReference type="EMBL" id="ERF74746.1"/>
    </source>
</evidence>
<dbReference type="Gene3D" id="3.40.50.300">
    <property type="entry name" value="P-loop containing nucleotide triphosphate hydrolases"/>
    <property type="match status" value="3"/>
</dbReference>
<gene>
    <name evidence="6" type="ORF">EPUS_04915</name>
</gene>
<dbReference type="SUPFAM" id="SSF52540">
    <property type="entry name" value="P-loop containing nucleoside triphosphate hydrolases"/>
    <property type="match status" value="1"/>
</dbReference>
<feature type="compositionally biased region" description="Polar residues" evidence="2">
    <location>
        <begin position="1076"/>
        <end position="1088"/>
    </location>
</feature>
<dbReference type="EMBL" id="KE720869">
    <property type="protein sequence ID" value="ERF74746.1"/>
    <property type="molecule type" value="Genomic_DNA"/>
</dbReference>
<keyword evidence="1" id="KW-0547">Nucleotide-binding</keyword>
<evidence type="ECO:0000259" key="5">
    <source>
        <dbReference type="Pfam" id="PF25396"/>
    </source>
</evidence>
<dbReference type="Pfam" id="PF25396">
    <property type="entry name" value="ZNFX1"/>
    <property type="match status" value="1"/>
</dbReference>
<dbReference type="Proteomes" id="UP000019373">
    <property type="component" value="Unassembled WGS sequence"/>
</dbReference>
<proteinExistence type="predicted"/>
<dbReference type="RefSeq" id="XP_007787916.1">
    <property type="nucleotide sequence ID" value="XM_007789726.1"/>
</dbReference>
<dbReference type="OMA" id="EWIMVEA"/>
<dbReference type="GO" id="GO:0031380">
    <property type="term" value="C:nuclear RNA-directed RNA polymerase complex"/>
    <property type="evidence" value="ECO:0007669"/>
    <property type="project" value="TreeGrafter"/>
</dbReference>
<feature type="compositionally biased region" description="Polar residues" evidence="2">
    <location>
        <begin position="1057"/>
        <end position="1067"/>
    </location>
</feature>
<dbReference type="InterPro" id="IPR041677">
    <property type="entry name" value="DNA2/NAM7_AAA_11"/>
</dbReference>
<feature type="domain" description="DNA2/NAM7 helicase helicase" evidence="3">
    <location>
        <begin position="325"/>
        <end position="700"/>
    </location>
</feature>
<evidence type="ECO:0008006" key="8">
    <source>
        <dbReference type="Google" id="ProtNLM"/>
    </source>
</evidence>
<dbReference type="InterPro" id="IPR027417">
    <property type="entry name" value="P-loop_NTPase"/>
</dbReference>
<name>U1GRY1_ENDPU</name>
<accession>U1GRY1</accession>
<dbReference type="InterPro" id="IPR047187">
    <property type="entry name" value="SF1_C_Upf1"/>
</dbReference>
<evidence type="ECO:0000256" key="2">
    <source>
        <dbReference type="SAM" id="MobiDB-lite"/>
    </source>
</evidence>
<keyword evidence="1" id="KW-0067">ATP-binding</keyword>
<dbReference type="CDD" id="cd06008">
    <property type="entry name" value="NF-X1-zinc-finger"/>
    <property type="match status" value="1"/>
</dbReference>
<keyword evidence="1" id="KW-0347">Helicase</keyword>
<feature type="region of interest" description="Disordered" evidence="2">
    <location>
        <begin position="1020"/>
        <end position="1124"/>
    </location>
</feature>
<feature type="domain" description="ZNFX1" evidence="5">
    <location>
        <begin position="147"/>
        <end position="246"/>
    </location>
</feature>
<feature type="region of interest" description="Disordered" evidence="2">
    <location>
        <begin position="1"/>
        <end position="30"/>
    </location>
</feature>
<dbReference type="PANTHER" id="PTHR10887">
    <property type="entry name" value="DNA2/NAM7 HELICASE FAMILY"/>
    <property type="match status" value="1"/>
</dbReference>
<feature type="compositionally biased region" description="Basic and acidic residues" evidence="2">
    <location>
        <begin position="1"/>
        <end position="10"/>
    </location>
</feature>
<protein>
    <recommendedName>
        <fullName evidence="8">Helicase required for RNAi-mediated heterochromatin assembly 1</fullName>
    </recommendedName>
</protein>
<sequence length="1224" mass="137444">MNEHLAERFARGRRAQPRGNTSSDPNHSKEALNRDIRAYVAAAKVAAAATAKPWLAKPEIPTTEEILDNEEEPVQLLENRLDRPWPNRKKYLETHYELLREDAISPLRDAVLQFKNTPDMGDDNQVAIYDKVTIASLALYCSITRDQVYISGFTFAPQGLAAQIQFSTARAGKSIAWEYSKRLICGSMVALTPSKDNFRKKCIIAIVAARPLDNVKATPSQIDIYFARPEEIEIDPQQEFIMIEARSGFYEGTRYTLKALQKLHQERFPLAEHICTLKTDLHPPQYLEKRPSIDLASAFSTADQKQATKKVNILNNWPAAPQNALDESQWAALRQMLTTSLSIVQGPPGTGKTHVSVVGLRVLLENKAPDDPPIIVTAQTNHALDQILRHISNFDDNYIRLGCRSKNAEVKKHTLYEARKKNNVPPPLGSLFGRAMKGQSDLARAMLEIIAPLVRDGAAHPLAADVLRDLGIITSVQAESLIAGASQWVSSSPGQAQDPMSIWLDKQLVPFEVSYEQNMFGFEEEEKDEEYEQLKELEAEHSVDDDEDFEILRGPFRTIEDSFTCRVTPSQRAGAEAQLAKHSNLWDIPERARGGVYRLFQDRAKAAMLKRFRELAPRYAQVSQDLQIGKWERDAVLLQKSNVIGMTTTGFSKYRPLVASLKPRIVLIEEAAEVLEGPVTAVCVESLEHLILVGDHQQLQGHCNVQELEEVFHLNISMFERLVRNNVPFRTLTRQRRMDPEIRRALAPIYHNLEDHPSVLDRPPVPGMGDVRSFFFDHNWSEGNDSMLSKYNEQEADFVVGFFCYLVRGGLVPPHGITVLTFYNGQRKLILKQLKKQPFLAGQYLSVNTVDSYQGEENAIVLLSLVRSNEQGKIGFLEVANRVCVAMSRARLGFYIFGNATQLSRDHLWNQIISIMSQNPNRVGGRFPIQCVNHNRKSEIQYPQDWDGRLGCSQKCVDLLDCGHKCPLTCHSFPHQLVVCKVKCKRTLICGHPCGMECSQECSCKLNCADFARLSENPDLIPQSPLTGSYNASKDPEGNGLSDLKDDHDRVPIGVRGNNTTEINQGSRPGPMTPLASRSMTRGSQPAASSSSSTTSDPFGRMSPEKQLQSRTDWGAFANGGVRNDDLLRDEGAMRQKQRLMEQNLDLLGLHNNPLEDPQVRKDNTGTVQKETQRALKNGRVRHDHEYVMSNGQPQREVYEGVENMRSGGPAKKLSEVPRLIEID</sequence>
<dbReference type="PANTHER" id="PTHR10887:SF341">
    <property type="entry name" value="NFX1-TYPE ZINC FINGER-CONTAINING PROTEIN 1"/>
    <property type="match status" value="1"/>
</dbReference>
<keyword evidence="7" id="KW-1185">Reference proteome</keyword>
<dbReference type="InterPro" id="IPR045055">
    <property type="entry name" value="DNA2/NAM7-like"/>
</dbReference>
<dbReference type="AlphaFoldDB" id="U1GRY1"/>
<keyword evidence="1" id="KW-0378">Hydrolase</keyword>
<evidence type="ECO:0000259" key="4">
    <source>
        <dbReference type="Pfam" id="PF13087"/>
    </source>
</evidence>
<dbReference type="InterPro" id="IPR057373">
    <property type="entry name" value="ZNFX1"/>
</dbReference>
<organism evidence="6 7">
    <name type="scientific">Endocarpon pusillum (strain Z07020 / HMAS-L-300199)</name>
    <name type="common">Lichen-forming fungus</name>
    <dbReference type="NCBI Taxonomy" id="1263415"/>
    <lineage>
        <taxon>Eukaryota</taxon>
        <taxon>Fungi</taxon>
        <taxon>Dikarya</taxon>
        <taxon>Ascomycota</taxon>
        <taxon>Pezizomycotina</taxon>
        <taxon>Eurotiomycetes</taxon>
        <taxon>Chaetothyriomycetidae</taxon>
        <taxon>Verrucariales</taxon>
        <taxon>Verrucariaceae</taxon>
        <taxon>Endocarpon</taxon>
    </lineage>
</organism>
<dbReference type="GO" id="GO:0031048">
    <property type="term" value="P:regulatory ncRNA-mediated heterochromatin formation"/>
    <property type="evidence" value="ECO:0007669"/>
    <property type="project" value="TreeGrafter"/>
</dbReference>
<evidence type="ECO:0000259" key="3">
    <source>
        <dbReference type="Pfam" id="PF13086"/>
    </source>
</evidence>
<dbReference type="GeneID" id="19239868"/>
<reference evidence="7" key="1">
    <citation type="journal article" date="2014" name="BMC Genomics">
        <title>Genome characteristics reveal the impact of lichenization on lichen-forming fungus Endocarpon pusillum Hedwig (Verrucariales, Ascomycota).</title>
        <authorList>
            <person name="Wang Y.-Y."/>
            <person name="Liu B."/>
            <person name="Zhang X.-Y."/>
            <person name="Zhou Q.-M."/>
            <person name="Zhang T."/>
            <person name="Li H."/>
            <person name="Yu Y.-F."/>
            <person name="Zhang X.-L."/>
            <person name="Hao X.-Y."/>
            <person name="Wang M."/>
            <person name="Wang L."/>
            <person name="Wei J.-C."/>
        </authorList>
    </citation>
    <scope>NUCLEOTIDE SEQUENCE [LARGE SCALE GENOMIC DNA]</scope>
    <source>
        <strain evidence="7">Z07020 / HMAS-L-300199</strain>
    </source>
</reference>
<dbReference type="HOGENOM" id="CLU_001066_2_0_1"/>
<dbReference type="OrthoDB" id="409395at2759"/>
<dbReference type="eggNOG" id="KOG1807">
    <property type="taxonomic scope" value="Eukaryota"/>
</dbReference>
<dbReference type="Pfam" id="PF13087">
    <property type="entry name" value="AAA_12"/>
    <property type="match status" value="1"/>
</dbReference>
<dbReference type="Pfam" id="PF13086">
    <property type="entry name" value="AAA_11"/>
    <property type="match status" value="1"/>
</dbReference>